<gene>
    <name evidence="2" type="primary">AVEN_71442_1</name>
    <name evidence="2" type="ORF">TNIN_73262</name>
</gene>
<dbReference type="EMBL" id="BMAV01022690">
    <property type="protein sequence ID" value="GFY77864.1"/>
    <property type="molecule type" value="Genomic_DNA"/>
</dbReference>
<keyword evidence="3" id="KW-1185">Reference proteome</keyword>
<feature type="compositionally biased region" description="Polar residues" evidence="1">
    <location>
        <begin position="33"/>
        <end position="59"/>
    </location>
</feature>
<feature type="compositionally biased region" description="Low complexity" evidence="1">
    <location>
        <begin position="60"/>
        <end position="91"/>
    </location>
</feature>
<dbReference type="Proteomes" id="UP000886998">
    <property type="component" value="Unassembled WGS sequence"/>
</dbReference>
<evidence type="ECO:0000313" key="2">
    <source>
        <dbReference type="EMBL" id="GFY77864.1"/>
    </source>
</evidence>
<feature type="region of interest" description="Disordered" evidence="1">
    <location>
        <begin position="32"/>
        <end position="99"/>
    </location>
</feature>
<dbReference type="OrthoDB" id="6430511at2759"/>
<reference evidence="2" key="1">
    <citation type="submission" date="2020-08" db="EMBL/GenBank/DDBJ databases">
        <title>Multicomponent nature underlies the extraordinary mechanical properties of spider dragline silk.</title>
        <authorList>
            <person name="Kono N."/>
            <person name="Nakamura H."/>
            <person name="Mori M."/>
            <person name="Yoshida Y."/>
            <person name="Ohtoshi R."/>
            <person name="Malay A.D."/>
            <person name="Moran D.A.P."/>
            <person name="Tomita M."/>
            <person name="Numata K."/>
            <person name="Arakawa K."/>
        </authorList>
    </citation>
    <scope>NUCLEOTIDE SEQUENCE</scope>
</reference>
<evidence type="ECO:0000313" key="3">
    <source>
        <dbReference type="Proteomes" id="UP000886998"/>
    </source>
</evidence>
<sequence length="353" mass="39436">MSQLNHIVYNGGAESTLDENKLGMRNNLVDKNITVSSDSSPQNGQNSASETNSEEYINNSDSLSSSASISDSDLTSTDSEDSLALSESESITDVTPLNSPYCDSPLCQSRLLDHKAEDKSSRNYDNLEIRQGCPPEVNVLMKAIEKLEIEAKKAEQSAVRITPTRRRTVSCGSEDVKRMEQENNKLFKRVISQQSRIRTIYPTSSQSCRKSLNNKHQDLVKSDGDISVPLGMLKMYPWGLLFLYSFEKYFCGGFKAIFKALIQLKTIFTYEASPENIQSSKSLKDGTKYSQRQQKCLSHPSYMFSCGSVTNKVMLNEGISGTPEDQKISEKTVEASRPSTFKVKKDAERTFPE</sequence>
<comment type="caution">
    <text evidence="2">The sequence shown here is derived from an EMBL/GenBank/DDBJ whole genome shotgun (WGS) entry which is preliminary data.</text>
</comment>
<protein>
    <submittedName>
        <fullName evidence="2">Uncharacterized protein</fullName>
    </submittedName>
</protein>
<accession>A0A8X6YXQ4</accession>
<evidence type="ECO:0000256" key="1">
    <source>
        <dbReference type="SAM" id="MobiDB-lite"/>
    </source>
</evidence>
<dbReference type="AlphaFoldDB" id="A0A8X6YXQ4"/>
<proteinExistence type="predicted"/>
<name>A0A8X6YXQ4_9ARAC</name>
<organism evidence="2 3">
    <name type="scientific">Trichonephila inaurata madagascariensis</name>
    <dbReference type="NCBI Taxonomy" id="2747483"/>
    <lineage>
        <taxon>Eukaryota</taxon>
        <taxon>Metazoa</taxon>
        <taxon>Ecdysozoa</taxon>
        <taxon>Arthropoda</taxon>
        <taxon>Chelicerata</taxon>
        <taxon>Arachnida</taxon>
        <taxon>Araneae</taxon>
        <taxon>Araneomorphae</taxon>
        <taxon>Entelegynae</taxon>
        <taxon>Araneoidea</taxon>
        <taxon>Nephilidae</taxon>
        <taxon>Trichonephila</taxon>
        <taxon>Trichonephila inaurata</taxon>
    </lineage>
</organism>